<evidence type="ECO:0000313" key="1">
    <source>
        <dbReference type="EMBL" id="GAN55237.1"/>
    </source>
</evidence>
<dbReference type="AlphaFoldDB" id="A0A0D6MNI2"/>
<gene>
    <name evidence="1" type="ORF">Tasa_041_032</name>
</gene>
<dbReference type="EMBL" id="BALE01000041">
    <property type="protein sequence ID" value="GAN55237.1"/>
    <property type="molecule type" value="Genomic_DNA"/>
</dbReference>
<dbReference type="RefSeq" id="WP_048850219.1">
    <property type="nucleotide sequence ID" value="NZ_BALE01000041.1"/>
</dbReference>
<proteinExistence type="predicted"/>
<comment type="caution">
    <text evidence="1">The sequence shown here is derived from an EMBL/GenBank/DDBJ whole genome shotgun (WGS) entry which is preliminary data.</text>
</comment>
<dbReference type="STRING" id="1231623.Tasa_041_032"/>
<sequence length="69" mass="7449">MTTLTAPQRRALLWLAETPGEWRAANGDPHLRSFSSDLVEFSGTMTCYGWASVARLTPAGIQAAKELAA</sequence>
<evidence type="ECO:0000313" key="2">
    <source>
        <dbReference type="Proteomes" id="UP000032679"/>
    </source>
</evidence>
<reference evidence="1 2" key="1">
    <citation type="submission" date="2012-10" db="EMBL/GenBank/DDBJ databases">
        <title>Genome sequencing of Tanticharoenia sakaeratensis NBRC 103193.</title>
        <authorList>
            <person name="Azuma Y."/>
            <person name="Hadano H."/>
            <person name="Hirakawa H."/>
            <person name="Matsushita K."/>
        </authorList>
    </citation>
    <scope>NUCLEOTIDE SEQUENCE [LARGE SCALE GENOMIC DNA]</scope>
    <source>
        <strain evidence="1 2">NBRC 103193</strain>
    </source>
</reference>
<accession>A0A0D6MNI2</accession>
<keyword evidence="2" id="KW-1185">Reference proteome</keyword>
<name>A0A0D6MNI2_9PROT</name>
<protein>
    <submittedName>
        <fullName evidence="1">Uncharacterized protein</fullName>
    </submittedName>
</protein>
<dbReference type="Proteomes" id="UP000032679">
    <property type="component" value="Unassembled WGS sequence"/>
</dbReference>
<organism evidence="1 2">
    <name type="scientific">Tanticharoenia sakaeratensis NBRC 103193</name>
    <dbReference type="NCBI Taxonomy" id="1231623"/>
    <lineage>
        <taxon>Bacteria</taxon>
        <taxon>Pseudomonadati</taxon>
        <taxon>Pseudomonadota</taxon>
        <taxon>Alphaproteobacteria</taxon>
        <taxon>Acetobacterales</taxon>
        <taxon>Acetobacteraceae</taxon>
        <taxon>Tanticharoenia</taxon>
    </lineage>
</organism>
<dbReference type="OrthoDB" id="4133219at2"/>